<keyword evidence="11" id="KW-0472">Membrane</keyword>
<keyword evidence="7 16" id="KW-0732">Signal</keyword>
<keyword evidence="13" id="KW-0998">Cell outer membrane</keyword>
<keyword evidence="14" id="KW-0449">Lipoprotein</keyword>
<evidence type="ECO:0000256" key="3">
    <source>
        <dbReference type="ARBA" id="ARBA00022448"/>
    </source>
</evidence>
<name>A0A7Z2G2X7_9BURK</name>
<feature type="domain" description="SLBB" evidence="18">
    <location>
        <begin position="213"/>
        <end position="291"/>
    </location>
</feature>
<keyword evidence="3" id="KW-0813">Transport</keyword>
<protein>
    <submittedName>
        <fullName evidence="19">Sugar transporter</fullName>
    </submittedName>
</protein>
<evidence type="ECO:0000259" key="18">
    <source>
        <dbReference type="Pfam" id="PF22461"/>
    </source>
</evidence>
<sequence length="423" mass="44419">MQTKTIIAGLAMSSLCACSFTPGGFFDESNLREPPPPAQQTAPPVYDVQQINAQFFAQHPDDDTALQTCPLTCLTPDTRAAYVYHIGINDSLQVIVWDHPELTSQGGSSGGTPPLPGLSAGGGGAGGSAGGGAGGGGTLGGGGASAGGGAGGGQIGGLELRVASDGTIFFPRVGRVRVLGMTAEQVQQTLTKGLSKTIRNPQLDVRVTGFNSKQIQVLGDVRQPAGQAITDMPLSIVDALNRAGGANQDADLQNIGVTRAGVRHQVDVDSLVSTGNINQNVLLKDGDIVDVPDRSNSRVFVLGEISHPSIVPMNRGKLTLADAIANANSIDNRTSNPHAIYVIRGIDPQPGPNHTVKTKLATPEVYRLDMTQVDSIMLMTRFELEPRDVVYVQIAQSARFNRLLDLITPSLQTIFFTKELVNP</sequence>
<accession>A0A7Z2G2X7</accession>
<feature type="domain" description="Polysaccharide export protein N-terminal" evidence="17">
    <location>
        <begin position="80"/>
        <end position="208"/>
    </location>
</feature>
<evidence type="ECO:0000256" key="4">
    <source>
        <dbReference type="ARBA" id="ARBA00022452"/>
    </source>
</evidence>
<dbReference type="InterPro" id="IPR049712">
    <property type="entry name" value="Poly_export"/>
</dbReference>
<gene>
    <name evidence="19" type="ORF">FAZ97_03000</name>
</gene>
<feature type="domain" description="SLBB" evidence="18">
    <location>
        <begin position="298"/>
        <end position="392"/>
    </location>
</feature>
<evidence type="ECO:0000256" key="16">
    <source>
        <dbReference type="SAM" id="SignalP"/>
    </source>
</evidence>
<keyword evidence="4" id="KW-1134">Transmembrane beta strand</keyword>
<dbReference type="GO" id="GO:0015288">
    <property type="term" value="F:porin activity"/>
    <property type="evidence" value="ECO:0007669"/>
    <property type="project" value="UniProtKB-KW"/>
</dbReference>
<keyword evidence="6" id="KW-0812">Transmembrane</keyword>
<evidence type="ECO:0000313" key="19">
    <source>
        <dbReference type="EMBL" id="QGZ53965.1"/>
    </source>
</evidence>
<keyword evidence="5 19" id="KW-0762">Sugar transport</keyword>
<feature type="compositionally biased region" description="Gly residues" evidence="15">
    <location>
        <begin position="119"/>
        <end position="130"/>
    </location>
</feature>
<dbReference type="Pfam" id="PF22461">
    <property type="entry name" value="SLBB_2"/>
    <property type="match status" value="2"/>
</dbReference>
<evidence type="ECO:0000256" key="10">
    <source>
        <dbReference type="ARBA" id="ARBA00023114"/>
    </source>
</evidence>
<reference evidence="19 20" key="1">
    <citation type="submission" date="2019-12" db="EMBL/GenBank/DDBJ databases">
        <title>Paraburkholderia acidiphila 7Q-K02 sp. nov and Paraburkholderia acidisoli DHF22 sp. nov., two strains isolated from forest soil.</title>
        <authorList>
            <person name="Gao Z."/>
            <person name="Qiu L."/>
        </authorList>
    </citation>
    <scope>NUCLEOTIDE SEQUENCE [LARGE SCALE GENOMIC DNA]</scope>
    <source>
        <strain evidence="19 20">7Q-K02</strain>
    </source>
</reference>
<dbReference type="Pfam" id="PF02563">
    <property type="entry name" value="Poly_export"/>
    <property type="match status" value="1"/>
</dbReference>
<dbReference type="Gene3D" id="3.30.1950.10">
    <property type="entry name" value="wza like domain"/>
    <property type="match status" value="1"/>
</dbReference>
<dbReference type="InterPro" id="IPR003715">
    <property type="entry name" value="Poly_export_N"/>
</dbReference>
<dbReference type="PANTHER" id="PTHR33619:SF3">
    <property type="entry name" value="POLYSACCHARIDE EXPORT PROTEIN GFCE-RELATED"/>
    <property type="match status" value="1"/>
</dbReference>
<evidence type="ECO:0000256" key="11">
    <source>
        <dbReference type="ARBA" id="ARBA00023136"/>
    </source>
</evidence>
<dbReference type="PANTHER" id="PTHR33619">
    <property type="entry name" value="POLYSACCHARIDE EXPORT PROTEIN GFCE-RELATED"/>
    <property type="match status" value="1"/>
</dbReference>
<keyword evidence="12" id="KW-0564">Palmitate</keyword>
<dbReference type="GO" id="GO:0015159">
    <property type="term" value="F:polysaccharide transmembrane transporter activity"/>
    <property type="evidence" value="ECO:0007669"/>
    <property type="project" value="InterPro"/>
</dbReference>
<dbReference type="GO" id="GO:0009279">
    <property type="term" value="C:cell outer membrane"/>
    <property type="evidence" value="ECO:0007669"/>
    <property type="project" value="UniProtKB-SubCell"/>
</dbReference>
<evidence type="ECO:0000256" key="2">
    <source>
        <dbReference type="ARBA" id="ARBA00009450"/>
    </source>
</evidence>
<evidence type="ECO:0000256" key="13">
    <source>
        <dbReference type="ARBA" id="ARBA00023237"/>
    </source>
</evidence>
<dbReference type="PROSITE" id="PS51257">
    <property type="entry name" value="PROKAR_LIPOPROTEIN"/>
    <property type="match status" value="1"/>
</dbReference>
<dbReference type="GO" id="GO:0046930">
    <property type="term" value="C:pore complex"/>
    <property type="evidence" value="ECO:0007669"/>
    <property type="project" value="UniProtKB-KW"/>
</dbReference>
<evidence type="ECO:0000256" key="5">
    <source>
        <dbReference type="ARBA" id="ARBA00022597"/>
    </source>
</evidence>
<organism evidence="19 20">
    <name type="scientific">Paraburkholderia acidiphila</name>
    <dbReference type="NCBI Taxonomy" id="2571747"/>
    <lineage>
        <taxon>Bacteria</taxon>
        <taxon>Pseudomonadati</taxon>
        <taxon>Pseudomonadota</taxon>
        <taxon>Betaproteobacteria</taxon>
        <taxon>Burkholderiales</taxon>
        <taxon>Burkholderiaceae</taxon>
        <taxon>Paraburkholderia</taxon>
    </lineage>
</organism>
<evidence type="ECO:0000256" key="1">
    <source>
        <dbReference type="ARBA" id="ARBA00004571"/>
    </source>
</evidence>
<evidence type="ECO:0000313" key="20">
    <source>
        <dbReference type="Proteomes" id="UP000434209"/>
    </source>
</evidence>
<evidence type="ECO:0000256" key="8">
    <source>
        <dbReference type="ARBA" id="ARBA00023047"/>
    </source>
</evidence>
<evidence type="ECO:0000256" key="9">
    <source>
        <dbReference type="ARBA" id="ARBA00023065"/>
    </source>
</evidence>
<comment type="subcellular location">
    <subcellularLocation>
        <location evidence="1">Cell outer membrane</location>
        <topology evidence="1">Multi-pass membrane protein</topology>
    </subcellularLocation>
</comment>
<keyword evidence="9" id="KW-0406">Ion transport</keyword>
<feature type="region of interest" description="Disordered" evidence="15">
    <location>
        <begin position="104"/>
        <end position="130"/>
    </location>
</feature>
<dbReference type="KEGG" id="pacp:FAZ97_03000"/>
<dbReference type="Proteomes" id="UP000434209">
    <property type="component" value="Chromosome 1"/>
</dbReference>
<evidence type="ECO:0000256" key="12">
    <source>
        <dbReference type="ARBA" id="ARBA00023139"/>
    </source>
</evidence>
<dbReference type="EMBL" id="CP046909">
    <property type="protein sequence ID" value="QGZ53965.1"/>
    <property type="molecule type" value="Genomic_DNA"/>
</dbReference>
<dbReference type="OrthoDB" id="9815244at2"/>
<keyword evidence="8" id="KW-0625">Polysaccharide transport</keyword>
<dbReference type="RefSeq" id="WP_158757125.1">
    <property type="nucleotide sequence ID" value="NZ_CP046909.1"/>
</dbReference>
<evidence type="ECO:0000256" key="6">
    <source>
        <dbReference type="ARBA" id="ARBA00022692"/>
    </source>
</evidence>
<feature type="chain" id="PRO_5030881799" evidence="16">
    <location>
        <begin position="20"/>
        <end position="423"/>
    </location>
</feature>
<comment type="similarity">
    <text evidence="2">Belongs to the BexD/CtrA/VexA family.</text>
</comment>
<evidence type="ECO:0000259" key="17">
    <source>
        <dbReference type="Pfam" id="PF02563"/>
    </source>
</evidence>
<feature type="signal peptide" evidence="16">
    <location>
        <begin position="1"/>
        <end position="19"/>
    </location>
</feature>
<evidence type="ECO:0000256" key="14">
    <source>
        <dbReference type="ARBA" id="ARBA00023288"/>
    </source>
</evidence>
<evidence type="ECO:0000256" key="15">
    <source>
        <dbReference type="SAM" id="MobiDB-lite"/>
    </source>
</evidence>
<dbReference type="GO" id="GO:0006811">
    <property type="term" value="P:monoatomic ion transport"/>
    <property type="evidence" value="ECO:0007669"/>
    <property type="project" value="UniProtKB-KW"/>
</dbReference>
<keyword evidence="20" id="KW-1185">Reference proteome</keyword>
<dbReference type="InterPro" id="IPR054765">
    <property type="entry name" value="SLBB_dom"/>
</dbReference>
<keyword evidence="10" id="KW-0626">Porin</keyword>
<proteinExistence type="inferred from homology"/>
<dbReference type="Gene3D" id="3.10.560.10">
    <property type="entry name" value="Outer membrane lipoprotein wza domain like"/>
    <property type="match status" value="2"/>
</dbReference>
<dbReference type="AlphaFoldDB" id="A0A7Z2G2X7"/>
<evidence type="ECO:0000256" key="7">
    <source>
        <dbReference type="ARBA" id="ARBA00022729"/>
    </source>
</evidence>